<reference evidence="1 2" key="1">
    <citation type="submission" date="2021-05" db="EMBL/GenBank/DDBJ databases">
        <title>A Polyphasic approach of four new species of the genus Ohtaekwangia: Ohtaekwangia histidinii sp. nov., Ohtaekwangia cretensis sp. nov., Ohtaekwangia indiensis sp. nov., Ohtaekwangia reichenbachii sp. nov. from diverse environment.</title>
        <authorList>
            <person name="Octaviana S."/>
        </authorList>
    </citation>
    <scope>NUCLEOTIDE SEQUENCE [LARGE SCALE GENOMIC DNA]</scope>
    <source>
        <strain evidence="1 2">PWU4</strain>
    </source>
</reference>
<dbReference type="RefSeq" id="WP_254164312.1">
    <property type="nucleotide sequence ID" value="NZ_JAHESF010000014.1"/>
</dbReference>
<organism evidence="1 2">
    <name type="scientific">Chryseosolibacter histidini</name>
    <dbReference type="NCBI Taxonomy" id="2782349"/>
    <lineage>
        <taxon>Bacteria</taxon>
        <taxon>Pseudomonadati</taxon>
        <taxon>Bacteroidota</taxon>
        <taxon>Cytophagia</taxon>
        <taxon>Cytophagales</taxon>
        <taxon>Chryseotaleaceae</taxon>
        <taxon>Chryseosolibacter</taxon>
    </lineage>
</organism>
<evidence type="ECO:0000313" key="2">
    <source>
        <dbReference type="Proteomes" id="UP001319200"/>
    </source>
</evidence>
<dbReference type="EMBL" id="JAHESF010000014">
    <property type="protein sequence ID" value="MBT1698297.1"/>
    <property type="molecule type" value="Genomic_DNA"/>
</dbReference>
<proteinExistence type="predicted"/>
<keyword evidence="2" id="KW-1185">Reference proteome</keyword>
<name>A0AAP2DNE8_9BACT</name>
<dbReference type="Proteomes" id="UP001319200">
    <property type="component" value="Unassembled WGS sequence"/>
</dbReference>
<comment type="caution">
    <text evidence="1">The sequence shown here is derived from an EMBL/GenBank/DDBJ whole genome shotgun (WGS) entry which is preliminary data.</text>
</comment>
<sequence length="116" mass="13795">MLTSYKTAWLIGLYNNDLEHRIKNLGYKLTRFYPDLNFDNKTEEPPLLIAFSEDQFSDPENIEKLRDMYPKTVMIKLPLYPPSDHPSYHNPSQNSARHAVIRLIMKINELENRWDN</sequence>
<dbReference type="AlphaFoldDB" id="A0AAP2DNE8"/>
<protein>
    <submittedName>
        <fullName evidence="1">Uncharacterized protein</fullName>
    </submittedName>
</protein>
<evidence type="ECO:0000313" key="1">
    <source>
        <dbReference type="EMBL" id="MBT1698297.1"/>
    </source>
</evidence>
<accession>A0AAP2DNE8</accession>
<gene>
    <name evidence="1" type="ORF">KK083_15505</name>
</gene>